<dbReference type="Proteomes" id="UP000516647">
    <property type="component" value="Segment"/>
</dbReference>
<dbReference type="EMBL" id="MT939241">
    <property type="protein sequence ID" value="QOC57534.1"/>
    <property type="molecule type" value="Genomic_DNA"/>
</dbReference>
<proteinExistence type="predicted"/>
<keyword evidence="2" id="KW-1185">Reference proteome</keyword>
<organism evidence="1 2">
    <name type="scientific">Enterococcus phage 9183</name>
    <dbReference type="NCBI Taxonomy" id="2763102"/>
    <lineage>
        <taxon>Viruses</taxon>
        <taxon>Duplodnaviria</taxon>
        <taxon>Heunggongvirae</taxon>
        <taxon>Uroviricota</taxon>
        <taxon>Caudoviricetes</taxon>
        <taxon>Andrewesvirinae</taxon>
        <taxon>Denvervirus</taxon>
        <taxon>Denvervirus dv9183</taxon>
    </lineage>
</organism>
<protein>
    <submittedName>
        <fullName evidence="1">Uncharacterized protein</fullName>
    </submittedName>
</protein>
<gene>
    <name evidence="1" type="ORF">phi9183_ORF041</name>
</gene>
<name>A0A7L7SU25_9CAUD</name>
<reference evidence="1 2" key="1">
    <citation type="submission" date="2020-08" db="EMBL/GenBank/DDBJ databases">
        <authorList>
            <person name="Canfield G.S."/>
            <person name="Duerkop B.A."/>
        </authorList>
    </citation>
    <scope>NUCLEOTIDE SEQUENCE [LARGE SCALE GENOMIC DNA]</scope>
</reference>
<evidence type="ECO:0000313" key="2">
    <source>
        <dbReference type="Proteomes" id="UP000516647"/>
    </source>
</evidence>
<evidence type="ECO:0000313" key="1">
    <source>
        <dbReference type="EMBL" id="QOC57534.1"/>
    </source>
</evidence>
<sequence length="76" mass="8838">MKEKLFELYEEITGMKNNNVHISQRAIHFNGRLNAIENEIKEKHSLGILNDKEIKDLNGLIKGLCEVCSQEYSYNK</sequence>
<accession>A0A7L7SU25</accession>